<name>A0A1C6I3R8_9FIRM</name>
<evidence type="ECO:0000256" key="1">
    <source>
        <dbReference type="ARBA" id="ARBA00023125"/>
    </source>
</evidence>
<keyword evidence="2" id="KW-0472">Membrane</keyword>
<dbReference type="PANTHER" id="PTHR46558">
    <property type="entry name" value="TRACRIPTIONAL REGULATORY PROTEIN-RELATED-RELATED"/>
    <property type="match status" value="1"/>
</dbReference>
<dbReference type="PANTHER" id="PTHR46558:SF15">
    <property type="entry name" value="HELIX-TURN-HELIX DOMAIN PROTEIN"/>
    <property type="match status" value="1"/>
</dbReference>
<evidence type="ECO:0000256" key="2">
    <source>
        <dbReference type="SAM" id="Phobius"/>
    </source>
</evidence>
<dbReference type="InterPro" id="IPR001387">
    <property type="entry name" value="Cro/C1-type_HTH"/>
</dbReference>
<dbReference type="EMBL" id="FMHG01000001">
    <property type="protein sequence ID" value="SCJ64656.1"/>
    <property type="molecule type" value="Genomic_DNA"/>
</dbReference>
<proteinExistence type="predicted"/>
<gene>
    <name evidence="4" type="ORF">SAMEA3545359_01234</name>
</gene>
<accession>A0A1C6I3R8</accession>
<keyword evidence="2" id="KW-1133">Transmembrane helix</keyword>
<evidence type="ECO:0000313" key="4">
    <source>
        <dbReference type="EMBL" id="SCJ64656.1"/>
    </source>
</evidence>
<dbReference type="Gene3D" id="1.10.260.40">
    <property type="entry name" value="lambda repressor-like DNA-binding domains"/>
    <property type="match status" value="1"/>
</dbReference>
<feature type="transmembrane region" description="Helical" evidence="2">
    <location>
        <begin position="169"/>
        <end position="190"/>
    </location>
</feature>
<protein>
    <submittedName>
        <fullName evidence="4">Transcriptional repressor DicA</fullName>
    </submittedName>
</protein>
<keyword evidence="2" id="KW-0812">Transmembrane</keyword>
<feature type="transmembrane region" description="Helical" evidence="2">
    <location>
        <begin position="111"/>
        <end position="128"/>
    </location>
</feature>
<feature type="domain" description="HTH cro/C1-type" evidence="3">
    <location>
        <begin position="7"/>
        <end position="61"/>
    </location>
</feature>
<dbReference type="CDD" id="cd00093">
    <property type="entry name" value="HTH_XRE"/>
    <property type="match status" value="1"/>
</dbReference>
<dbReference type="InterPro" id="IPR010982">
    <property type="entry name" value="Lambda_DNA-bd_dom_sf"/>
</dbReference>
<reference evidence="4" key="1">
    <citation type="submission" date="2015-09" db="EMBL/GenBank/DDBJ databases">
        <authorList>
            <consortium name="Pathogen Informatics"/>
        </authorList>
    </citation>
    <scope>NUCLEOTIDE SEQUENCE</scope>
    <source>
        <strain evidence="4">2789STDY5834896</strain>
    </source>
</reference>
<keyword evidence="1" id="KW-0238">DNA-binding</keyword>
<feature type="transmembrane region" description="Helical" evidence="2">
    <location>
        <begin position="86"/>
        <end position="105"/>
    </location>
</feature>
<dbReference type="SMART" id="SM00530">
    <property type="entry name" value="HTH_XRE"/>
    <property type="match status" value="1"/>
</dbReference>
<dbReference type="PROSITE" id="PS50943">
    <property type="entry name" value="HTH_CROC1"/>
    <property type="match status" value="1"/>
</dbReference>
<dbReference type="Pfam" id="PF01381">
    <property type="entry name" value="HTH_3"/>
    <property type="match status" value="1"/>
</dbReference>
<dbReference type="GO" id="GO:0003677">
    <property type="term" value="F:DNA binding"/>
    <property type="evidence" value="ECO:0007669"/>
    <property type="project" value="UniProtKB-KW"/>
</dbReference>
<dbReference type="SUPFAM" id="SSF47413">
    <property type="entry name" value="lambda repressor-like DNA-binding domains"/>
    <property type="match status" value="1"/>
</dbReference>
<organism evidence="4">
    <name type="scientific">uncultured Anaerotruncus sp</name>
    <dbReference type="NCBI Taxonomy" id="905011"/>
    <lineage>
        <taxon>Bacteria</taxon>
        <taxon>Bacillati</taxon>
        <taxon>Bacillota</taxon>
        <taxon>Clostridia</taxon>
        <taxon>Eubacteriales</taxon>
        <taxon>Oscillospiraceae</taxon>
        <taxon>Anaerotruncus</taxon>
        <taxon>environmental samples</taxon>
    </lineage>
</organism>
<evidence type="ECO:0000259" key="3">
    <source>
        <dbReference type="PROSITE" id="PS50943"/>
    </source>
</evidence>
<dbReference type="AlphaFoldDB" id="A0A1C6I3R8"/>
<sequence length="192" mass="22095">MDIGNQIKKFRTNLQLSQEMLAEKMCVSRQTVSNWETQKSYPDVHRLLQLGALFQVSLDQLLEGDIERMRQQVEQKEIDKLNRYSAVYAVFLPVTVLAAVPLVKWWGLGGALLWTVLLGATLIFALRLERLKRRHDIQTYREIVAFMENRPLDGEREQQELGKRPYQKILLAIGSAVSALLLCAALWSLFSH</sequence>